<reference evidence="2" key="1">
    <citation type="journal article" date="2021" name="Proc. Natl. Acad. Sci. U.S.A.">
        <title>A Catalog of Tens of Thousands of Viruses from Human Metagenomes Reveals Hidden Associations with Chronic Diseases.</title>
        <authorList>
            <person name="Tisza M.J."/>
            <person name="Buck C.B."/>
        </authorList>
    </citation>
    <scope>NUCLEOTIDE SEQUENCE</scope>
    <source>
        <strain evidence="2">CtX926</strain>
    </source>
</reference>
<name>A0A8S5M0Z6_9CAUD</name>
<feature type="transmembrane region" description="Helical" evidence="1">
    <location>
        <begin position="31"/>
        <end position="55"/>
    </location>
</feature>
<organism evidence="2">
    <name type="scientific">Siphoviridae sp. ctX926</name>
    <dbReference type="NCBI Taxonomy" id="2826366"/>
    <lineage>
        <taxon>Viruses</taxon>
        <taxon>Duplodnaviria</taxon>
        <taxon>Heunggongvirae</taxon>
        <taxon>Uroviricota</taxon>
        <taxon>Caudoviricetes</taxon>
    </lineage>
</organism>
<keyword evidence="1" id="KW-1133">Transmembrane helix</keyword>
<protein>
    <submittedName>
        <fullName evidence="2">Uncharacterized protein</fullName>
    </submittedName>
</protein>
<accession>A0A8S5M0Z6</accession>
<evidence type="ECO:0000313" key="2">
    <source>
        <dbReference type="EMBL" id="DAD75973.1"/>
    </source>
</evidence>
<dbReference type="EMBL" id="BK014793">
    <property type="protein sequence ID" value="DAD75973.1"/>
    <property type="molecule type" value="Genomic_DNA"/>
</dbReference>
<sequence>MLLLFFVESSLYISYTLNTGTAMPSIMKGEFFVYASIIVSIISVVGSFILVYLSVIKDSFDQKRSVQNEQLEKFYIPFYKMYCRGFMSNIKLSSFPLDVRLNILDLMSDNIQFLEPLSQSLYPKYYRCLLDLMEAEDLNPRFPLEETQQEFDDISEQLIQAILDEYKDILKKCHLPVPSI</sequence>
<keyword evidence="1" id="KW-0812">Transmembrane</keyword>
<keyword evidence="1" id="KW-0472">Membrane</keyword>
<evidence type="ECO:0000256" key="1">
    <source>
        <dbReference type="SAM" id="Phobius"/>
    </source>
</evidence>
<proteinExistence type="predicted"/>